<evidence type="ECO:0000256" key="1">
    <source>
        <dbReference type="SAM" id="SignalP"/>
    </source>
</evidence>
<reference evidence="2 3" key="1">
    <citation type="journal article" date="2015" name="Fungal Genet. Biol.">
        <title>Evolution of novel wood decay mechanisms in Agaricales revealed by the genome sequences of Fistulina hepatica and Cylindrobasidium torrendii.</title>
        <authorList>
            <person name="Floudas D."/>
            <person name="Held B.W."/>
            <person name="Riley R."/>
            <person name="Nagy L.G."/>
            <person name="Koehler G."/>
            <person name="Ransdell A.S."/>
            <person name="Younus H."/>
            <person name="Chow J."/>
            <person name="Chiniquy J."/>
            <person name="Lipzen A."/>
            <person name="Tritt A."/>
            <person name="Sun H."/>
            <person name="Haridas S."/>
            <person name="LaButti K."/>
            <person name="Ohm R.A."/>
            <person name="Kues U."/>
            <person name="Blanchette R.A."/>
            <person name="Grigoriev I.V."/>
            <person name="Minto R.E."/>
            <person name="Hibbett D.S."/>
        </authorList>
    </citation>
    <scope>NUCLEOTIDE SEQUENCE [LARGE SCALE GENOMIC DNA]</scope>
    <source>
        <strain evidence="2 3">FP15055 ss-10</strain>
    </source>
</reference>
<dbReference type="Proteomes" id="UP000054007">
    <property type="component" value="Unassembled WGS sequence"/>
</dbReference>
<dbReference type="AlphaFoldDB" id="A0A0D7B2F6"/>
<protein>
    <submittedName>
        <fullName evidence="2">Uncharacterized protein</fullName>
    </submittedName>
</protein>
<accession>A0A0D7B2F6</accession>
<keyword evidence="3" id="KW-1185">Reference proteome</keyword>
<organism evidence="2 3">
    <name type="scientific">Cylindrobasidium torrendii FP15055 ss-10</name>
    <dbReference type="NCBI Taxonomy" id="1314674"/>
    <lineage>
        <taxon>Eukaryota</taxon>
        <taxon>Fungi</taxon>
        <taxon>Dikarya</taxon>
        <taxon>Basidiomycota</taxon>
        <taxon>Agaricomycotina</taxon>
        <taxon>Agaricomycetes</taxon>
        <taxon>Agaricomycetidae</taxon>
        <taxon>Agaricales</taxon>
        <taxon>Marasmiineae</taxon>
        <taxon>Physalacriaceae</taxon>
        <taxon>Cylindrobasidium</taxon>
    </lineage>
</organism>
<sequence length="186" mass="19021">MFFTRFAAAFTLGSAVFAAGSPSPSPRALDVGSEVANILEGLHNVTDTVLPAIAALVDITEATVFPLIQDLADALTTASDDLDNLTSTPTEGLVGRDGKEEVAQLLNIIISDVANTLNPILGDLQQIPAVSELLTTLGPVLNTALKALDFLIPGVVALVSGTLGPVLDILKNLGLGDVLGNLLGGL</sequence>
<evidence type="ECO:0000313" key="2">
    <source>
        <dbReference type="EMBL" id="KIY64349.1"/>
    </source>
</evidence>
<dbReference type="OrthoDB" id="2575973at2759"/>
<feature type="signal peptide" evidence="1">
    <location>
        <begin position="1"/>
        <end position="18"/>
    </location>
</feature>
<gene>
    <name evidence="2" type="ORF">CYLTODRAFT_105333</name>
</gene>
<evidence type="ECO:0000313" key="3">
    <source>
        <dbReference type="Proteomes" id="UP000054007"/>
    </source>
</evidence>
<dbReference type="EMBL" id="KN880640">
    <property type="protein sequence ID" value="KIY64349.1"/>
    <property type="molecule type" value="Genomic_DNA"/>
</dbReference>
<name>A0A0D7B2F6_9AGAR</name>
<feature type="chain" id="PRO_5002316991" evidence="1">
    <location>
        <begin position="19"/>
        <end position="186"/>
    </location>
</feature>
<keyword evidence="1" id="KW-0732">Signal</keyword>
<proteinExistence type="predicted"/>